<keyword evidence="3" id="KW-1185">Reference proteome</keyword>
<gene>
    <name evidence="2" type="ORF">SAMN05192583_0887</name>
</gene>
<feature type="region of interest" description="Disordered" evidence="1">
    <location>
        <begin position="23"/>
        <end position="57"/>
    </location>
</feature>
<dbReference type="EMBL" id="FOCF01000001">
    <property type="protein sequence ID" value="SEM62805.1"/>
    <property type="molecule type" value="Genomic_DNA"/>
</dbReference>
<dbReference type="Proteomes" id="UP000199206">
    <property type="component" value="Unassembled WGS sequence"/>
</dbReference>
<sequence>MSKRQQVLDAIRRLVASAVPDMAVDGLEPDDGKPTRLGDGGQVQVQPGDPGEADVDLSPPTWWWEHGFPVNMAVTVNTAERVEVVLDAKLMAIGMAIAADRTLGGLCSYLDAEPPAFGETEKQGSATIGWADFTIIATYSTTSPLG</sequence>
<evidence type="ECO:0000256" key="1">
    <source>
        <dbReference type="SAM" id="MobiDB-lite"/>
    </source>
</evidence>
<dbReference type="OrthoDB" id="7205837at2"/>
<dbReference type="RefSeq" id="WP_093664170.1">
    <property type="nucleotide sequence ID" value="NZ_FOCF01000001.1"/>
</dbReference>
<proteinExistence type="predicted"/>
<evidence type="ECO:0000313" key="3">
    <source>
        <dbReference type="Proteomes" id="UP000199206"/>
    </source>
</evidence>
<evidence type="ECO:0000313" key="2">
    <source>
        <dbReference type="EMBL" id="SEM62805.1"/>
    </source>
</evidence>
<reference evidence="3" key="1">
    <citation type="submission" date="2016-10" db="EMBL/GenBank/DDBJ databases">
        <authorList>
            <person name="Varghese N."/>
            <person name="Submissions S."/>
        </authorList>
    </citation>
    <scope>NUCLEOTIDE SEQUENCE [LARGE SCALE GENOMIC DNA]</scope>
    <source>
        <strain evidence="3">S6-262</strain>
    </source>
</reference>
<organism evidence="2 3">
    <name type="scientific">Sphingomonas gellani</name>
    <dbReference type="NCBI Taxonomy" id="1166340"/>
    <lineage>
        <taxon>Bacteria</taxon>
        <taxon>Pseudomonadati</taxon>
        <taxon>Pseudomonadota</taxon>
        <taxon>Alphaproteobacteria</taxon>
        <taxon>Sphingomonadales</taxon>
        <taxon>Sphingomonadaceae</taxon>
        <taxon>Sphingomonas</taxon>
    </lineage>
</organism>
<dbReference type="AlphaFoldDB" id="A0A1H7ZWI5"/>
<name>A0A1H7ZWI5_9SPHN</name>
<protein>
    <submittedName>
        <fullName evidence="2">Uncharacterized protein</fullName>
    </submittedName>
</protein>
<dbReference type="STRING" id="1166340.SAMN05192583_0887"/>
<accession>A0A1H7ZWI5</accession>